<organism evidence="2">
    <name type="scientific">Brachypodium distachyon</name>
    <name type="common">Purple false brome</name>
    <name type="synonym">Trachynia distachya</name>
    <dbReference type="NCBI Taxonomy" id="15368"/>
    <lineage>
        <taxon>Eukaryota</taxon>
        <taxon>Viridiplantae</taxon>
        <taxon>Streptophyta</taxon>
        <taxon>Embryophyta</taxon>
        <taxon>Tracheophyta</taxon>
        <taxon>Spermatophyta</taxon>
        <taxon>Magnoliopsida</taxon>
        <taxon>Liliopsida</taxon>
        <taxon>Poales</taxon>
        <taxon>Poaceae</taxon>
        <taxon>BOP clade</taxon>
        <taxon>Pooideae</taxon>
        <taxon>Stipodae</taxon>
        <taxon>Brachypodieae</taxon>
        <taxon>Brachypodium</taxon>
    </lineage>
</organism>
<dbReference type="OrthoDB" id="687730at2759"/>
<dbReference type="GeneID" id="112268554"/>
<dbReference type="AlphaFoldDB" id="A0A2K2DS50"/>
<dbReference type="RefSeq" id="XP_024313440.1">
    <property type="nucleotide sequence ID" value="XM_024457672.1"/>
</dbReference>
<accession>A0A2K2DS50</accession>
<dbReference type="Gene3D" id="3.40.50.410">
    <property type="entry name" value="von Willebrand factor, type A domain"/>
    <property type="match status" value="1"/>
</dbReference>
<dbReference type="PANTHER" id="PTHR10579:SF126">
    <property type="entry name" value="VWFA DOMAIN-CONTAINING PROTEIN"/>
    <property type="match status" value="1"/>
</dbReference>
<dbReference type="EMBL" id="CM000880">
    <property type="protein sequence ID" value="PNT77105.1"/>
    <property type="molecule type" value="Genomic_DNA"/>
</dbReference>
<dbReference type="SUPFAM" id="SSF53300">
    <property type="entry name" value="vWA-like"/>
    <property type="match status" value="1"/>
</dbReference>
<feature type="domain" description="VWFA" evidence="1">
    <location>
        <begin position="42"/>
        <end position="190"/>
    </location>
</feature>
<dbReference type="Pfam" id="PF00092">
    <property type="entry name" value="VWA"/>
    <property type="match status" value="1"/>
</dbReference>
<reference evidence="2 3" key="1">
    <citation type="journal article" date="2010" name="Nature">
        <title>Genome sequencing and analysis of the model grass Brachypodium distachyon.</title>
        <authorList>
            <consortium name="International Brachypodium Initiative"/>
        </authorList>
    </citation>
    <scope>NUCLEOTIDE SEQUENCE [LARGE SCALE GENOMIC DNA]</scope>
    <source>
        <strain evidence="2">Bd21</strain>
        <strain evidence="3">cv. Bd21</strain>
    </source>
</reference>
<sequence>MAKLVVTATYSNKAAPLKAHEQTVMVKVTAPVTAKKDTAPLDVVLVLDTSGSMAGDKISKMKAAMEKILEKLGRRDRLAIVPFSSEAVESKARPQYTSTQVKADSNAFIHKLKAEGKTNIRAGLQVAVKVLLDRFTDKQGRTGVIFLMSDGKQNHGDAGKVDVSEVNVQTFGFGEKHDSKVRYMQLCSTT</sequence>
<evidence type="ECO:0000313" key="2">
    <source>
        <dbReference type="EMBL" id="PNT77105.1"/>
    </source>
</evidence>
<protein>
    <recommendedName>
        <fullName evidence="1">VWFA domain-containing protein</fullName>
    </recommendedName>
</protein>
<gene>
    <name evidence="3" type="primary">LOC112268554</name>
    <name evidence="2" type="ORF">BRADI_1g57846v3</name>
</gene>
<dbReference type="PROSITE" id="PS50234">
    <property type="entry name" value="VWFA"/>
    <property type="match status" value="1"/>
</dbReference>
<dbReference type="EnsemblPlants" id="PNT77105">
    <property type="protein sequence ID" value="PNT77105"/>
    <property type="gene ID" value="BRADI_1g57846v3"/>
</dbReference>
<dbReference type="InterPro" id="IPR036465">
    <property type="entry name" value="vWFA_dom_sf"/>
</dbReference>
<dbReference type="InterPro" id="IPR051266">
    <property type="entry name" value="CLCR"/>
</dbReference>
<evidence type="ECO:0000313" key="3">
    <source>
        <dbReference type="EnsemblPlants" id="PNT77105"/>
    </source>
</evidence>
<dbReference type="Gramene" id="PNT77105">
    <property type="protein sequence ID" value="PNT77105"/>
    <property type="gene ID" value="BRADI_1g57846v3"/>
</dbReference>
<reference evidence="3" key="3">
    <citation type="submission" date="2018-08" db="UniProtKB">
        <authorList>
            <consortium name="EnsemblPlants"/>
        </authorList>
    </citation>
    <scope>IDENTIFICATION</scope>
    <source>
        <strain evidence="3">cv. Bd21</strain>
    </source>
</reference>
<dbReference type="InterPro" id="IPR002035">
    <property type="entry name" value="VWF_A"/>
</dbReference>
<dbReference type="Proteomes" id="UP000008810">
    <property type="component" value="Chromosome 1"/>
</dbReference>
<dbReference type="PANTHER" id="PTHR10579">
    <property type="entry name" value="CALCIUM-ACTIVATED CHLORIDE CHANNEL REGULATOR"/>
    <property type="match status" value="1"/>
</dbReference>
<dbReference type="SMART" id="SM00327">
    <property type="entry name" value="VWA"/>
    <property type="match status" value="1"/>
</dbReference>
<evidence type="ECO:0000313" key="4">
    <source>
        <dbReference type="Proteomes" id="UP000008810"/>
    </source>
</evidence>
<reference evidence="2" key="2">
    <citation type="submission" date="2017-06" db="EMBL/GenBank/DDBJ databases">
        <title>WGS assembly of Brachypodium distachyon.</title>
        <authorList>
            <consortium name="The International Brachypodium Initiative"/>
            <person name="Lucas S."/>
            <person name="Harmon-Smith M."/>
            <person name="Lail K."/>
            <person name="Tice H."/>
            <person name="Grimwood J."/>
            <person name="Bruce D."/>
            <person name="Barry K."/>
            <person name="Shu S."/>
            <person name="Lindquist E."/>
            <person name="Wang M."/>
            <person name="Pitluck S."/>
            <person name="Vogel J.P."/>
            <person name="Garvin D.F."/>
            <person name="Mockler T.C."/>
            <person name="Schmutz J."/>
            <person name="Rokhsar D."/>
            <person name="Bevan M.W."/>
        </authorList>
    </citation>
    <scope>NUCLEOTIDE SEQUENCE</scope>
    <source>
        <strain evidence="2">Bd21</strain>
    </source>
</reference>
<name>A0A2K2DS50_BRADI</name>
<evidence type="ECO:0000259" key="1">
    <source>
        <dbReference type="PROSITE" id="PS50234"/>
    </source>
</evidence>
<proteinExistence type="predicted"/>
<keyword evidence="4" id="KW-1185">Reference proteome</keyword>